<gene>
    <name evidence="1" type="ORF">NUW54_g800</name>
</gene>
<reference evidence="1" key="1">
    <citation type="submission" date="2022-08" db="EMBL/GenBank/DDBJ databases">
        <title>Genome Sequence of Pycnoporus sanguineus.</title>
        <authorList>
            <person name="Buettner E."/>
        </authorList>
    </citation>
    <scope>NUCLEOTIDE SEQUENCE</scope>
    <source>
        <strain evidence="1">CG-C14</strain>
    </source>
</reference>
<keyword evidence="2" id="KW-1185">Reference proteome</keyword>
<accession>A0ACC1QA06</accession>
<sequence>MALALGFVLPLALVWYLALEDLSSLGAALRLSRSQDRPSLTHNPSPNGKFNDSGANESNLLGVFSEILVVSRPSRLDRRATMERLRLALGVPWTYVDAVSYDDPIIGSIISCVSSIRASTRSRRFRWPMDWEHDIVPRKPSKTEPTSFPCYPPTPESLSIPDTPLLSIPSDIPTPVINPTRASGTLGRPLDTLTCAKNDSIRGVKLRDGLPSFMLLTPGKLACWYSHLIAMKRIAEHWRRSGGDSSPAGSDSPAFLVLEDDVDMEQGISEQLSSAWSALPKDWDIVYLGHCWSDESRNPAIVQEDPVFSTQKTRLHPSFAPRCTHAYALNPRSAHRLLRHLSFPPFAYSRALDQALAWLIQSKRVKAFSIVPSLVVQYKLTESDIDQGTNGTGSSWRGRLANGVLGYDT</sequence>
<dbReference type="EMBL" id="JANSHE010000115">
    <property type="protein sequence ID" value="KAJ3016490.1"/>
    <property type="molecule type" value="Genomic_DNA"/>
</dbReference>
<evidence type="ECO:0000313" key="2">
    <source>
        <dbReference type="Proteomes" id="UP001144978"/>
    </source>
</evidence>
<name>A0ACC1QA06_9APHY</name>
<protein>
    <submittedName>
        <fullName evidence="1">Uncharacterized protein</fullName>
    </submittedName>
</protein>
<dbReference type="Proteomes" id="UP001144978">
    <property type="component" value="Unassembled WGS sequence"/>
</dbReference>
<organism evidence="1 2">
    <name type="scientific">Trametes sanguinea</name>
    <dbReference type="NCBI Taxonomy" id="158606"/>
    <lineage>
        <taxon>Eukaryota</taxon>
        <taxon>Fungi</taxon>
        <taxon>Dikarya</taxon>
        <taxon>Basidiomycota</taxon>
        <taxon>Agaricomycotina</taxon>
        <taxon>Agaricomycetes</taxon>
        <taxon>Polyporales</taxon>
        <taxon>Polyporaceae</taxon>
        <taxon>Trametes</taxon>
    </lineage>
</organism>
<comment type="caution">
    <text evidence="1">The sequence shown here is derived from an EMBL/GenBank/DDBJ whole genome shotgun (WGS) entry which is preliminary data.</text>
</comment>
<proteinExistence type="predicted"/>
<evidence type="ECO:0000313" key="1">
    <source>
        <dbReference type="EMBL" id="KAJ3016490.1"/>
    </source>
</evidence>